<name>A0A7H8XRT3_9ACTN</name>
<evidence type="ECO:0000313" key="2">
    <source>
        <dbReference type="EMBL" id="QLD26592.1"/>
    </source>
</evidence>
<dbReference type="AlphaFoldDB" id="A0A7H8XRT3"/>
<reference evidence="2 3" key="1">
    <citation type="submission" date="2020-07" db="EMBL/GenBank/DDBJ databases">
        <title>A bifunctional nitrone conjugated secondary metabolite targeting the ribosome.</title>
        <authorList>
            <person name="Limbrick E.M."/>
            <person name="Graf M."/>
            <person name="Derewacz D.K."/>
            <person name="Nguyen F."/>
            <person name="Spraggins J.M."/>
            <person name="Wieland M."/>
            <person name="Ynigez-Gutierrez A.E."/>
            <person name="Reisman B.J."/>
            <person name="Zinshteyn B."/>
            <person name="McCulloch K."/>
            <person name="Iverson T.M."/>
            <person name="Green R."/>
            <person name="Wilson D.N."/>
            <person name="Bachmann B.O."/>
        </authorList>
    </citation>
    <scope>NUCLEOTIDE SEQUENCE [LARGE SCALE GENOMIC DNA]</scope>
    <source>
        <strain evidence="3">aurantiaca</strain>
    </source>
</reference>
<evidence type="ECO:0000256" key="1">
    <source>
        <dbReference type="SAM" id="MobiDB-lite"/>
    </source>
</evidence>
<dbReference type="Proteomes" id="UP000509335">
    <property type="component" value="Chromosome"/>
</dbReference>
<dbReference type="PROSITE" id="PS51257">
    <property type="entry name" value="PROKAR_LIPOPROTEIN"/>
    <property type="match status" value="1"/>
</dbReference>
<dbReference type="EMBL" id="CP058322">
    <property type="protein sequence ID" value="QLD26592.1"/>
    <property type="molecule type" value="Genomic_DNA"/>
</dbReference>
<feature type="region of interest" description="Disordered" evidence="1">
    <location>
        <begin position="39"/>
        <end position="63"/>
    </location>
</feature>
<accession>A0A7H8XRT3</accession>
<sequence length="449" mass="43757">MPRHRPRLASGPSRALRVLLGVAAGLAVLLAGCRSPERVAPAPGGGTPAPGSSAPVPEPPRPDWRALTLPTPPGAPGRLLLRDAAACGGRWFVVGAVVDAAGVTRPAAWSSPVSAGSSPAASAAPGGVGFAWSPLRLASRTAYGAENVLTAAGCRGGRLAAVGAKSGGVHGNPRVSTWRQLADGSVVEVPAEFEVFGGPDAVNVGRIAGGPAGWVVAGNRGTGAAAWSSADGREFRLVSGVPELASDAAGRTWAADVTAAASGWVLVGSVRAPGRPGGDPAVWVSPDGVDWRRLVLTAGGAAGDLQRVVRAGERLVAVGRRGDALAAWVRDAAAGGQSGGVGSAPAGPGVAQWRPGGALGPATGGSGQVAGLAAVDGGVVAVVVAAAGSSAWFSADGGGWASVPLPVALASAPDRSVAVAGAGDRLLLLVDGGAEEARLWSARLPGGPG</sequence>
<dbReference type="KEGG" id="mcab:HXZ27_22215"/>
<evidence type="ECO:0008006" key="4">
    <source>
        <dbReference type="Google" id="ProtNLM"/>
    </source>
</evidence>
<organism evidence="2 3">
    <name type="scientific">Micromonospora carbonacea</name>
    <dbReference type="NCBI Taxonomy" id="47853"/>
    <lineage>
        <taxon>Bacteria</taxon>
        <taxon>Bacillati</taxon>
        <taxon>Actinomycetota</taxon>
        <taxon>Actinomycetes</taxon>
        <taxon>Micromonosporales</taxon>
        <taxon>Micromonosporaceae</taxon>
        <taxon>Micromonospora</taxon>
    </lineage>
</organism>
<gene>
    <name evidence="2" type="ORF">HXZ27_22215</name>
</gene>
<evidence type="ECO:0000313" key="3">
    <source>
        <dbReference type="Proteomes" id="UP000509335"/>
    </source>
</evidence>
<protein>
    <recommendedName>
        <fullName evidence="4">Exo-alpha-sialidase</fullName>
    </recommendedName>
</protein>
<proteinExistence type="predicted"/>